<dbReference type="InterPro" id="IPR029063">
    <property type="entry name" value="SAM-dependent_MTases_sf"/>
</dbReference>
<dbReference type="OrthoDB" id="8842400at2"/>
<dbReference type="RefSeq" id="WP_119133270.1">
    <property type="nucleotide sequence ID" value="NZ_QXXQ01000001.1"/>
</dbReference>
<dbReference type="Gene3D" id="3.40.50.150">
    <property type="entry name" value="Vaccinia Virus protein VP39"/>
    <property type="match status" value="1"/>
</dbReference>
<keyword evidence="3" id="KW-1185">Reference proteome</keyword>
<evidence type="ECO:0000313" key="2">
    <source>
        <dbReference type="EMBL" id="RID93869.1"/>
    </source>
</evidence>
<dbReference type="Proteomes" id="UP000266649">
    <property type="component" value="Unassembled WGS sequence"/>
</dbReference>
<keyword evidence="2" id="KW-0489">Methyltransferase</keyword>
<protein>
    <submittedName>
        <fullName evidence="2">Methyltransferase domain-containing protein</fullName>
    </submittedName>
</protein>
<proteinExistence type="predicted"/>
<dbReference type="AlphaFoldDB" id="A0A398BSR2"/>
<dbReference type="CDD" id="cd02440">
    <property type="entry name" value="AdoMet_MTases"/>
    <property type="match status" value="1"/>
</dbReference>
<name>A0A398BSR2_9RHOB</name>
<accession>A0A398BSR2</accession>
<dbReference type="EMBL" id="QXXQ01000001">
    <property type="protein sequence ID" value="RID93869.1"/>
    <property type="molecule type" value="Genomic_DNA"/>
</dbReference>
<dbReference type="GO" id="GO:0008757">
    <property type="term" value="F:S-adenosylmethionine-dependent methyltransferase activity"/>
    <property type="evidence" value="ECO:0007669"/>
    <property type="project" value="InterPro"/>
</dbReference>
<feature type="domain" description="Methyltransferase type 11" evidence="1">
    <location>
        <begin position="103"/>
        <end position="139"/>
    </location>
</feature>
<organism evidence="2 3">
    <name type="scientific">Gemmobacter lutimaris</name>
    <dbReference type="NCBI Taxonomy" id="2306023"/>
    <lineage>
        <taxon>Bacteria</taxon>
        <taxon>Pseudomonadati</taxon>
        <taxon>Pseudomonadota</taxon>
        <taxon>Alphaproteobacteria</taxon>
        <taxon>Rhodobacterales</taxon>
        <taxon>Paracoccaceae</taxon>
        <taxon>Gemmobacter</taxon>
    </lineage>
</organism>
<dbReference type="GO" id="GO:0032259">
    <property type="term" value="P:methylation"/>
    <property type="evidence" value="ECO:0007669"/>
    <property type="project" value="UniProtKB-KW"/>
</dbReference>
<dbReference type="InterPro" id="IPR013216">
    <property type="entry name" value="Methyltransf_11"/>
</dbReference>
<evidence type="ECO:0000259" key="1">
    <source>
        <dbReference type="Pfam" id="PF08241"/>
    </source>
</evidence>
<gene>
    <name evidence="2" type="ORF">D2N39_02960</name>
</gene>
<keyword evidence="2" id="KW-0808">Transferase</keyword>
<comment type="caution">
    <text evidence="2">The sequence shown here is derived from an EMBL/GenBank/DDBJ whole genome shotgun (WGS) entry which is preliminary data.</text>
</comment>
<reference evidence="2 3" key="1">
    <citation type="submission" date="2018-09" db="EMBL/GenBank/DDBJ databases">
        <title>Gemmobacter lutimaris sp. nov., a marine bacterium isolated from tidal flat.</title>
        <authorList>
            <person name="Lee D.W."/>
            <person name="Yoo Y."/>
            <person name="Kim J.-J."/>
            <person name="Kim B.S."/>
        </authorList>
    </citation>
    <scope>NUCLEOTIDE SEQUENCE [LARGE SCALE GENOMIC DNA]</scope>
    <source>
        <strain evidence="2 3">YJ-T1-11</strain>
    </source>
</reference>
<evidence type="ECO:0000313" key="3">
    <source>
        <dbReference type="Proteomes" id="UP000266649"/>
    </source>
</evidence>
<dbReference type="SUPFAM" id="SSF53335">
    <property type="entry name" value="S-adenosyl-L-methionine-dependent methyltransferases"/>
    <property type="match status" value="1"/>
</dbReference>
<dbReference type="Pfam" id="PF08241">
    <property type="entry name" value="Methyltransf_11"/>
    <property type="match status" value="1"/>
</dbReference>
<sequence>MAVDLVTLQELCALSQRFKPAGRTLMLGRHEWRPNPRFKRGFRTTWRKAGLEGSYLETVQDDGFCETLMASLGFGAMESLDFSDYEGATILHDLNHPVGEALEGQFDFIYDGGTLEHVFNVPVALQSVFRMLKPGGRFVSCNGMNGWMGHGIYQFNPELVWSFWKRMCGCKVHVCRAIETSPTEQGEYRLDFPDPAITGRRLRFRGINFPTRRVYLYYEVERLPESALGDRMLQSDYEVKWSSHNNAGEIRDVKAKEAEDGRD</sequence>